<dbReference type="GO" id="GO:0005634">
    <property type="term" value="C:nucleus"/>
    <property type="evidence" value="ECO:0007669"/>
    <property type="project" value="UniProtKB-ARBA"/>
</dbReference>
<feature type="region of interest" description="Disordered" evidence="6">
    <location>
        <begin position="326"/>
        <end position="399"/>
    </location>
</feature>
<evidence type="ECO:0000256" key="2">
    <source>
        <dbReference type="ARBA" id="ARBA00022737"/>
    </source>
</evidence>
<dbReference type="Proteomes" id="UP000053237">
    <property type="component" value="Unassembled WGS sequence"/>
</dbReference>
<protein>
    <recommendedName>
        <fullName evidence="7">C2H2-type domain-containing protein</fullName>
    </recommendedName>
</protein>
<reference evidence="8 9" key="1">
    <citation type="submission" date="2012-05" db="EMBL/GenBank/DDBJ databases">
        <title>Recombination and specialization in a pathogen metapopulation.</title>
        <authorList>
            <person name="Gardiner A."/>
            <person name="Kemen E."/>
            <person name="Schultz-Larsen T."/>
            <person name="MacLean D."/>
            <person name="Van Oosterhout C."/>
            <person name="Jones J.D.G."/>
        </authorList>
    </citation>
    <scope>NUCLEOTIDE SEQUENCE [LARGE SCALE GENOMIC DNA]</scope>
    <source>
        <strain evidence="8 9">Ac Nc2</strain>
    </source>
</reference>
<feature type="domain" description="C2H2-type" evidence="7">
    <location>
        <begin position="190"/>
        <end position="219"/>
    </location>
</feature>
<feature type="compositionally biased region" description="Polar residues" evidence="6">
    <location>
        <begin position="326"/>
        <end position="339"/>
    </location>
</feature>
<dbReference type="PROSITE" id="PS00028">
    <property type="entry name" value="ZINC_FINGER_C2H2_1"/>
    <property type="match status" value="3"/>
</dbReference>
<evidence type="ECO:0000313" key="9">
    <source>
        <dbReference type="Proteomes" id="UP000053237"/>
    </source>
</evidence>
<evidence type="ECO:0000313" key="8">
    <source>
        <dbReference type="EMBL" id="CCI40142.1"/>
    </source>
</evidence>
<dbReference type="AlphaFoldDB" id="A0A024G1E6"/>
<dbReference type="STRING" id="65357.A0A024G1E6"/>
<evidence type="ECO:0000259" key="7">
    <source>
        <dbReference type="PROSITE" id="PS50157"/>
    </source>
</evidence>
<proteinExistence type="predicted"/>
<dbReference type="InterPro" id="IPR013087">
    <property type="entry name" value="Znf_C2H2_type"/>
</dbReference>
<evidence type="ECO:0000256" key="3">
    <source>
        <dbReference type="ARBA" id="ARBA00022771"/>
    </source>
</evidence>
<keyword evidence="4" id="KW-0862">Zinc</keyword>
<feature type="compositionally biased region" description="Basic and acidic residues" evidence="6">
    <location>
        <begin position="501"/>
        <end position="513"/>
    </location>
</feature>
<dbReference type="GO" id="GO:0008270">
    <property type="term" value="F:zinc ion binding"/>
    <property type="evidence" value="ECO:0007669"/>
    <property type="project" value="UniProtKB-KW"/>
</dbReference>
<keyword evidence="1" id="KW-0479">Metal-binding</keyword>
<dbReference type="PANTHER" id="PTHR19818">
    <property type="entry name" value="ZINC FINGER PROTEIN ZIC AND GLI"/>
    <property type="match status" value="1"/>
</dbReference>
<accession>A0A024G1E6</accession>
<feature type="domain" description="C2H2-type" evidence="7">
    <location>
        <begin position="160"/>
        <end position="189"/>
    </location>
</feature>
<gene>
    <name evidence="8" type="ORF">BN9_009260</name>
</gene>
<dbReference type="InParanoid" id="A0A024G1E6"/>
<dbReference type="Pfam" id="PF00096">
    <property type="entry name" value="zf-C2H2"/>
    <property type="match status" value="3"/>
</dbReference>
<dbReference type="FunFam" id="3.30.160.60:FF:000446">
    <property type="entry name" value="Zinc finger protein"/>
    <property type="match status" value="1"/>
</dbReference>
<keyword evidence="9" id="KW-1185">Reference proteome</keyword>
<dbReference type="PANTHER" id="PTHR19818:SF139">
    <property type="entry name" value="PAIR-RULE PROTEIN ODD-PAIRED"/>
    <property type="match status" value="1"/>
</dbReference>
<dbReference type="FunFam" id="3.30.160.60:FF:000072">
    <property type="entry name" value="zinc finger protein 143 isoform X1"/>
    <property type="match status" value="2"/>
</dbReference>
<sequence length="549" mass="62548">MGSNKGMVEAHHDMNVHSQFQIKTSSCNSSSSWYPSDPLARMMESASSMQLDSESSPSRADPVIPSFNDDSLSALNSATISYNNTSRTNEQKILESIRPGRCESNSKSYVKKNPLFESSRKSISSQKEVFMCPEIHCGKQFPRSFALRRHMRIHTGIKPYRCDYQGCTQCFNTSGNLSRHKRIHSGERPYPCIVPACEKRFNTSTKLKRHMRSHFPEGEHLFRCIGMDCSWSSDNYKEFVQHQKIQHNIAAKYRIGDIPVSDQRNYAGVYPYNSNMTSPVEQNVYPQPCLSRSYASSSSSNVYRATDYLDRESQRPRDMYYRLNPQSTQENYSVATRNNAEGHYKRDQELLTEESGMMSSYHRESYRKSQGEEHGYESKQRSKYHSVRSQSLSNSLSASEIPLTSQESYALESHQVQSTGPAEQTTFYGSRLGGYEGSIAYNSGTNYDNVPSSASLHQIGRLRHDLTYNNAPFSSVIHNQRAPMLGSIQHAPLLRPPPRSPNEENTVKQDQHQRYQQQQPYNTYPVPPMQPAAPEFTGEELSVVLELMK</sequence>
<dbReference type="SMART" id="SM00355">
    <property type="entry name" value="ZnF_C2H2"/>
    <property type="match status" value="4"/>
</dbReference>
<evidence type="ECO:0000256" key="4">
    <source>
        <dbReference type="ARBA" id="ARBA00022833"/>
    </source>
</evidence>
<dbReference type="GO" id="GO:0000978">
    <property type="term" value="F:RNA polymerase II cis-regulatory region sequence-specific DNA binding"/>
    <property type="evidence" value="ECO:0007669"/>
    <property type="project" value="TreeGrafter"/>
</dbReference>
<evidence type="ECO:0000256" key="5">
    <source>
        <dbReference type="PROSITE-ProRule" id="PRU00042"/>
    </source>
</evidence>
<feature type="compositionally biased region" description="Basic and acidic residues" evidence="6">
    <location>
        <begin position="340"/>
        <end position="349"/>
    </location>
</feature>
<evidence type="ECO:0000256" key="6">
    <source>
        <dbReference type="SAM" id="MobiDB-lite"/>
    </source>
</evidence>
<comment type="caution">
    <text evidence="8">The sequence shown here is derived from an EMBL/GenBank/DDBJ whole genome shotgun (WGS) entry which is preliminary data.</text>
</comment>
<dbReference type="OrthoDB" id="654211at2759"/>
<dbReference type="SUPFAM" id="SSF57667">
    <property type="entry name" value="beta-beta-alpha zinc fingers"/>
    <property type="match status" value="2"/>
</dbReference>
<keyword evidence="3 5" id="KW-0863">Zinc-finger</keyword>
<dbReference type="InterPro" id="IPR036236">
    <property type="entry name" value="Znf_C2H2_sf"/>
</dbReference>
<dbReference type="GO" id="GO:0045944">
    <property type="term" value="P:positive regulation of transcription by RNA polymerase II"/>
    <property type="evidence" value="ECO:0007669"/>
    <property type="project" value="UniProtKB-ARBA"/>
</dbReference>
<dbReference type="PROSITE" id="PS50157">
    <property type="entry name" value="ZINC_FINGER_C2H2_2"/>
    <property type="match status" value="3"/>
</dbReference>
<feature type="region of interest" description="Disordered" evidence="6">
    <location>
        <begin position="490"/>
        <end position="534"/>
    </location>
</feature>
<keyword evidence="2" id="KW-0677">Repeat</keyword>
<feature type="domain" description="C2H2-type" evidence="7">
    <location>
        <begin position="130"/>
        <end position="159"/>
    </location>
</feature>
<feature type="region of interest" description="Disordered" evidence="6">
    <location>
        <begin position="45"/>
        <end position="65"/>
    </location>
</feature>
<evidence type="ECO:0000256" key="1">
    <source>
        <dbReference type="ARBA" id="ARBA00022723"/>
    </source>
</evidence>
<dbReference type="InterPro" id="IPR050329">
    <property type="entry name" value="GLI_C2H2-zinc-finger"/>
</dbReference>
<name>A0A024G1E6_9STRA</name>
<feature type="compositionally biased region" description="Basic and acidic residues" evidence="6">
    <location>
        <begin position="361"/>
        <end position="380"/>
    </location>
</feature>
<dbReference type="EMBL" id="CAIX01000006">
    <property type="protein sequence ID" value="CCI40142.1"/>
    <property type="molecule type" value="Genomic_DNA"/>
</dbReference>
<feature type="compositionally biased region" description="Low complexity" evidence="6">
    <location>
        <begin position="514"/>
        <end position="524"/>
    </location>
</feature>
<organism evidence="8 9">
    <name type="scientific">Albugo candida</name>
    <dbReference type="NCBI Taxonomy" id="65357"/>
    <lineage>
        <taxon>Eukaryota</taxon>
        <taxon>Sar</taxon>
        <taxon>Stramenopiles</taxon>
        <taxon>Oomycota</taxon>
        <taxon>Peronosporomycetes</taxon>
        <taxon>Albuginales</taxon>
        <taxon>Albuginaceae</taxon>
        <taxon>Albugo</taxon>
    </lineage>
</organism>
<feature type="compositionally biased region" description="Polar residues" evidence="6">
    <location>
        <begin position="45"/>
        <end position="58"/>
    </location>
</feature>
<dbReference type="GO" id="GO:0000981">
    <property type="term" value="F:DNA-binding transcription factor activity, RNA polymerase II-specific"/>
    <property type="evidence" value="ECO:0007669"/>
    <property type="project" value="TreeGrafter"/>
</dbReference>
<dbReference type="Gene3D" id="3.30.160.60">
    <property type="entry name" value="Classic Zinc Finger"/>
    <property type="match status" value="3"/>
</dbReference>
<feature type="compositionally biased region" description="Low complexity" evidence="6">
    <location>
        <begin position="387"/>
        <end position="399"/>
    </location>
</feature>